<keyword evidence="4" id="KW-0187">Copper transport</keyword>
<organism evidence="5 6">
    <name type="scientific">Geosmithia morbida</name>
    <dbReference type="NCBI Taxonomy" id="1094350"/>
    <lineage>
        <taxon>Eukaryota</taxon>
        <taxon>Fungi</taxon>
        <taxon>Dikarya</taxon>
        <taxon>Ascomycota</taxon>
        <taxon>Pezizomycotina</taxon>
        <taxon>Sordariomycetes</taxon>
        <taxon>Hypocreomycetidae</taxon>
        <taxon>Hypocreales</taxon>
        <taxon>Bionectriaceae</taxon>
        <taxon>Geosmithia</taxon>
    </lineage>
</organism>
<keyword evidence="4" id="KW-0186">Copper</keyword>
<comment type="similarity">
    <text evidence="4">Belongs to the copper transporter (Ctr) (TC 1.A.56) family. SLC31A subfamily.</text>
</comment>
<name>A0A9P4YQG8_9HYPO</name>
<keyword evidence="3 4" id="KW-0472">Membrane</keyword>
<reference evidence="5" key="1">
    <citation type="submission" date="2020-03" db="EMBL/GenBank/DDBJ databases">
        <title>Site-based positive gene gene selection in Geosmithia morbida across the United States reveals a broad range of putative effectors and factors for local host and environmental adapation.</title>
        <authorList>
            <person name="Onufrak A."/>
            <person name="Murdoch R.W."/>
            <person name="Gazis R."/>
            <person name="Huff M."/>
            <person name="Staton M."/>
            <person name="Klingeman W."/>
            <person name="Hadziabdic D."/>
        </authorList>
    </citation>
    <scope>NUCLEOTIDE SEQUENCE</scope>
    <source>
        <strain evidence="5">1262</strain>
    </source>
</reference>
<dbReference type="GeneID" id="55968601"/>
<evidence type="ECO:0000313" key="5">
    <source>
        <dbReference type="EMBL" id="KAF4120885.1"/>
    </source>
</evidence>
<comment type="subcellular location">
    <subcellularLocation>
        <location evidence="4">Membrane</location>
        <topology evidence="4">Multi-pass membrane protein</topology>
    </subcellularLocation>
</comment>
<dbReference type="Proteomes" id="UP000749293">
    <property type="component" value="Unassembled WGS sequence"/>
</dbReference>
<evidence type="ECO:0000256" key="1">
    <source>
        <dbReference type="ARBA" id="ARBA00022692"/>
    </source>
</evidence>
<evidence type="ECO:0000256" key="2">
    <source>
        <dbReference type="ARBA" id="ARBA00022989"/>
    </source>
</evidence>
<keyword evidence="2 4" id="KW-1133">Transmembrane helix</keyword>
<dbReference type="Pfam" id="PF04145">
    <property type="entry name" value="Ctr"/>
    <property type="match status" value="1"/>
</dbReference>
<evidence type="ECO:0000313" key="6">
    <source>
        <dbReference type="Proteomes" id="UP000749293"/>
    </source>
</evidence>
<dbReference type="OrthoDB" id="161814at2759"/>
<dbReference type="AlphaFoldDB" id="A0A9P4YQG8"/>
<dbReference type="GO" id="GO:0016020">
    <property type="term" value="C:membrane"/>
    <property type="evidence" value="ECO:0007669"/>
    <property type="project" value="UniProtKB-SubCell"/>
</dbReference>
<dbReference type="PANTHER" id="PTHR12483:SF79">
    <property type="entry name" value="COPPER TRANSPORT PROTEIN"/>
    <property type="match status" value="1"/>
</dbReference>
<accession>A0A9P4YQG8</accession>
<gene>
    <name evidence="5" type="ORF">GMORB2_2371</name>
</gene>
<keyword evidence="6" id="KW-1185">Reference proteome</keyword>
<keyword evidence="1 4" id="KW-0812">Transmembrane</keyword>
<sequence>MDMDHGSSDCSVPMLWNWNTVGSCFISSSWQITSGGIMAATCIGVILLSMLVEASRRLGREYDDFLTRQFQRHAAIQGPRILAKSCESSSEPIRPVVAYRASFLQQAIRALLHSITFGGAYMVMLLVMYCNGYVIISIFIGTGLGKFLCDWLVVRIDVEALRPLACADGIGEATVCCG</sequence>
<proteinExistence type="inferred from homology"/>
<dbReference type="PANTHER" id="PTHR12483">
    <property type="entry name" value="SOLUTE CARRIER FAMILY 31 COPPER TRANSPORTERS"/>
    <property type="match status" value="1"/>
</dbReference>
<feature type="transmembrane region" description="Helical" evidence="4">
    <location>
        <begin position="32"/>
        <end position="52"/>
    </location>
</feature>
<feature type="transmembrane region" description="Helical" evidence="4">
    <location>
        <begin position="110"/>
        <end position="129"/>
    </location>
</feature>
<keyword evidence="4" id="KW-0813">Transport</keyword>
<keyword evidence="4" id="KW-0406">Ion transport</keyword>
<comment type="caution">
    <text evidence="5">The sequence shown here is derived from an EMBL/GenBank/DDBJ whole genome shotgun (WGS) entry which is preliminary data.</text>
</comment>
<protein>
    <recommendedName>
        <fullName evidence="4">Copper transport protein</fullName>
    </recommendedName>
</protein>
<dbReference type="EMBL" id="JAANYQ010000014">
    <property type="protein sequence ID" value="KAF4120885.1"/>
    <property type="molecule type" value="Genomic_DNA"/>
</dbReference>
<evidence type="ECO:0000256" key="4">
    <source>
        <dbReference type="RuleBase" id="RU367022"/>
    </source>
</evidence>
<dbReference type="InterPro" id="IPR007274">
    <property type="entry name" value="Cop_transporter"/>
</dbReference>
<dbReference type="GO" id="GO:0005375">
    <property type="term" value="F:copper ion transmembrane transporter activity"/>
    <property type="evidence" value="ECO:0007669"/>
    <property type="project" value="UniProtKB-UniRule"/>
</dbReference>
<evidence type="ECO:0000256" key="3">
    <source>
        <dbReference type="ARBA" id="ARBA00023136"/>
    </source>
</evidence>
<dbReference type="RefSeq" id="XP_035319537.1">
    <property type="nucleotide sequence ID" value="XM_035464351.1"/>
</dbReference>